<dbReference type="OrthoDB" id="148785at2"/>
<reference evidence="1 2" key="1">
    <citation type="submission" date="2017-02" db="EMBL/GenBank/DDBJ databases">
        <authorList>
            <person name="Peterson S.W."/>
        </authorList>
    </citation>
    <scope>NUCLEOTIDE SEQUENCE [LARGE SCALE GENOMIC DNA]</scope>
    <source>
        <strain evidence="1 2">S285</strain>
    </source>
</reference>
<dbReference type="STRING" id="655015.B1812_14920"/>
<keyword evidence="2" id="KW-1185">Reference proteome</keyword>
<accession>A0A1W6MX38</accession>
<protein>
    <submittedName>
        <fullName evidence="1">Uncharacterized protein</fullName>
    </submittedName>
</protein>
<gene>
    <name evidence="1" type="ORF">B1812_14920</name>
</gene>
<dbReference type="KEGG" id="mbry:B1812_14920"/>
<sequence>MQWKNPDGSITTGVVIEDGAGAKITSFSGGGGSNANFAPNGNTTQLSVSTTSARVALPAGVTVMVYNTGAQPAFVAFGGSGVVATSAGDEVPAGGALPFAPGGATYIAAIAASGGTSLNITGGSGLGLALSGGSSGGGGSNASIGTTGATAPSLATELGFIDGSGNLRAPSKTSPLPDVITDPTTGFQSAVLAFHNTDNQTLGATTYGLNTGGVAQLVNGSGNLDRQRETSLDGAPAVGVAAGAQQLAGPPLATTVTSGAITGSASPQNVTLAAVNFSNRGVTTSLQAGSTLVVDTGLNQELVYLSAVNIATKVVNGVFKNSHSAGVAVYAFGYNQARDATIPDGSTPAGIAASAAYFYNAPNQTVEMERSAAGELDGASGIGTAVAAEYEWNGGGPLTNTGAISGLAFDRARNLQGKGAGGSTLNGAVAGGVTSITLNAVVGLNPGQQIRLDAGAGAEESAYVSQSFTIGSLSVPLQLALANPHANGAAVAWDIFASAGPGLNGFTPAGVSVGEEALYDPVSAKYYIERAATQDGCAPQNVVLESCGLWNGASIDRLRSVSGDAMPTTGLEASVDLLWNGTSYDRPRAVSSDAQSATGIPVKALMLWNGATYDRAYGDKSNGLFVNVRQLPALPAGSNIIGGVTQSGAWAVSISGTPIVQSAALAPVVTSSAASALQLKASAGNLLSLMATSTVSGWLLLFDATAAPADGAVTPKWVYPIAANGALNMAWPSPLAFASGIVAVFSTTGPFNKTASTTAFISGQVQ</sequence>
<evidence type="ECO:0000313" key="1">
    <source>
        <dbReference type="EMBL" id="ARN82161.1"/>
    </source>
</evidence>
<proteinExistence type="predicted"/>
<organism evidence="1 2">
    <name type="scientific">Methylocystis bryophila</name>
    <dbReference type="NCBI Taxonomy" id="655015"/>
    <lineage>
        <taxon>Bacteria</taxon>
        <taxon>Pseudomonadati</taxon>
        <taxon>Pseudomonadota</taxon>
        <taxon>Alphaproteobacteria</taxon>
        <taxon>Hyphomicrobiales</taxon>
        <taxon>Methylocystaceae</taxon>
        <taxon>Methylocystis</taxon>
    </lineage>
</organism>
<dbReference type="AlphaFoldDB" id="A0A1W6MX38"/>
<name>A0A1W6MX38_9HYPH</name>
<dbReference type="Proteomes" id="UP000193978">
    <property type="component" value="Chromosome"/>
</dbReference>
<dbReference type="EMBL" id="CP019948">
    <property type="protein sequence ID" value="ARN82161.1"/>
    <property type="molecule type" value="Genomic_DNA"/>
</dbReference>
<dbReference type="RefSeq" id="WP_085772283.1">
    <property type="nucleotide sequence ID" value="NZ_AP027149.1"/>
</dbReference>
<evidence type="ECO:0000313" key="2">
    <source>
        <dbReference type="Proteomes" id="UP000193978"/>
    </source>
</evidence>